<evidence type="ECO:0000313" key="3">
    <source>
        <dbReference type="WBParaSite" id="TCNE_0001352201-mRNA-1"/>
    </source>
</evidence>
<accession>A0A183UYF2</accession>
<feature type="region of interest" description="Disordered" evidence="1">
    <location>
        <begin position="144"/>
        <end position="189"/>
    </location>
</feature>
<dbReference type="Gene3D" id="1.10.840.10">
    <property type="entry name" value="Ras guanine-nucleotide exchange factors catalytic domain"/>
    <property type="match status" value="1"/>
</dbReference>
<sequence length="496" mass="53606">LVAPPCPAASAVRSRPRSISFETFSEPTSGSNDFSAYQHIDLSPDSLKSLKDSPQRRSCSAACATGTDLIFLARTNWVTLYLKTLGKANAKEEWSLLGEKELLYGVFEDADQFFETINPLNGFEGKESLETYMWEQSLKVEPKDAEKLDNVKPSRPPNVLKSPGIKPPKTLSSVVSSSGPSNHYAGYRSSGRGFSTAFNTYSPGMFNEPPDTPRCFAENASQMEEKNSHLGMVEINPGYQPRYLGDARRGEVSPLTPLPNLATPPPLIPRLRKEKARSGPPSPLSNIISSCSKSNEPSHSPPPPLYPRRTSPHFFPSPIPPPPPFRAPSVTSCTAPTSPLSPPSSSAPTGDAKRAESFVFPPNSSMDENRTLLTEAGASHAGCSNAPAVPPRRKGDALPAPLPLDAVRVVWSGEASPGTPLVTAVLPLPPSFDNDAPPLYPRRLVNVEPPPRPPKKNKQRCLASASTNTAYMESSGSESPPPPLPPKTYKRQQRRS</sequence>
<dbReference type="Proteomes" id="UP000050794">
    <property type="component" value="Unassembled WGS sequence"/>
</dbReference>
<name>A0A183UYF2_TOXCA</name>
<evidence type="ECO:0000313" key="2">
    <source>
        <dbReference type="Proteomes" id="UP000050794"/>
    </source>
</evidence>
<dbReference type="WBParaSite" id="TCNE_0001352201-mRNA-1">
    <property type="protein sequence ID" value="TCNE_0001352201-mRNA-1"/>
    <property type="gene ID" value="TCNE_0001352201"/>
</dbReference>
<dbReference type="AlphaFoldDB" id="A0A183UYF2"/>
<dbReference type="GO" id="GO:0005085">
    <property type="term" value="F:guanyl-nucleotide exchange factor activity"/>
    <property type="evidence" value="ECO:0007669"/>
    <property type="project" value="InterPro"/>
</dbReference>
<feature type="compositionally biased region" description="Low complexity" evidence="1">
    <location>
        <begin position="327"/>
        <end position="349"/>
    </location>
</feature>
<reference evidence="3" key="1">
    <citation type="submission" date="2016-06" db="UniProtKB">
        <authorList>
            <consortium name="WormBaseParasite"/>
        </authorList>
    </citation>
    <scope>IDENTIFICATION</scope>
</reference>
<keyword evidence="2" id="KW-1185">Reference proteome</keyword>
<feature type="compositionally biased region" description="Pro residues" evidence="1">
    <location>
        <begin position="315"/>
        <end position="326"/>
    </location>
</feature>
<proteinExistence type="predicted"/>
<organism evidence="2 3">
    <name type="scientific">Toxocara canis</name>
    <name type="common">Canine roundworm</name>
    <dbReference type="NCBI Taxonomy" id="6265"/>
    <lineage>
        <taxon>Eukaryota</taxon>
        <taxon>Metazoa</taxon>
        <taxon>Ecdysozoa</taxon>
        <taxon>Nematoda</taxon>
        <taxon>Chromadorea</taxon>
        <taxon>Rhabditida</taxon>
        <taxon>Spirurina</taxon>
        <taxon>Ascaridomorpha</taxon>
        <taxon>Ascaridoidea</taxon>
        <taxon>Toxocaridae</taxon>
        <taxon>Toxocara</taxon>
    </lineage>
</organism>
<feature type="region of interest" description="Disordered" evidence="1">
    <location>
        <begin position="429"/>
        <end position="496"/>
    </location>
</feature>
<protein>
    <submittedName>
        <fullName evidence="3">SH2 domain-containing protein</fullName>
    </submittedName>
</protein>
<feature type="region of interest" description="Disordered" evidence="1">
    <location>
        <begin position="244"/>
        <end position="399"/>
    </location>
</feature>
<dbReference type="InterPro" id="IPR036964">
    <property type="entry name" value="RASGEF_cat_dom_sf"/>
</dbReference>
<evidence type="ECO:0000256" key="1">
    <source>
        <dbReference type="SAM" id="MobiDB-lite"/>
    </source>
</evidence>
<dbReference type="GO" id="GO:0007264">
    <property type="term" value="P:small GTPase-mediated signal transduction"/>
    <property type="evidence" value="ECO:0007669"/>
    <property type="project" value="InterPro"/>
</dbReference>